<keyword evidence="2" id="KW-0479">Metal-binding</keyword>
<dbReference type="PANTHER" id="PTHR31225:SF241">
    <property type="entry name" value="TERPENE SYNTHASE FAMILY, METAL-BINDING DOMAIN PROTEIN"/>
    <property type="match status" value="1"/>
</dbReference>
<protein>
    <submittedName>
        <fullName evidence="7">Uncharacterized protein</fullName>
    </submittedName>
</protein>
<dbReference type="InterPro" id="IPR001906">
    <property type="entry name" value="Terpene_synth_N"/>
</dbReference>
<reference evidence="7 8" key="1">
    <citation type="submission" date="2024-01" db="EMBL/GenBank/DDBJ databases">
        <title>The genomes of 5 underutilized Papilionoideae crops provide insights into root nodulation and disease resistanc.</title>
        <authorList>
            <person name="Yuan L."/>
        </authorList>
    </citation>
    <scope>NUCLEOTIDE SEQUENCE [LARGE SCALE GENOMIC DNA]</scope>
    <source>
        <strain evidence="7">ZHUSHIDOU_FW_LH</strain>
        <tissue evidence="7">Leaf</tissue>
    </source>
</reference>
<evidence type="ECO:0000259" key="6">
    <source>
        <dbReference type="Pfam" id="PF03936"/>
    </source>
</evidence>
<dbReference type="InterPro" id="IPR008949">
    <property type="entry name" value="Isoprenoid_synthase_dom_sf"/>
</dbReference>
<dbReference type="Gene3D" id="1.10.600.10">
    <property type="entry name" value="Farnesyl Diphosphate Synthase"/>
    <property type="match status" value="1"/>
</dbReference>
<evidence type="ECO:0000256" key="4">
    <source>
        <dbReference type="ARBA" id="ARBA00023239"/>
    </source>
</evidence>
<evidence type="ECO:0000313" key="7">
    <source>
        <dbReference type="EMBL" id="KAK7257308.1"/>
    </source>
</evidence>
<dbReference type="InterPro" id="IPR034741">
    <property type="entry name" value="Terpene_cyclase-like_1_C"/>
</dbReference>
<evidence type="ECO:0000256" key="3">
    <source>
        <dbReference type="ARBA" id="ARBA00022842"/>
    </source>
</evidence>
<dbReference type="AlphaFoldDB" id="A0AAN9EHF3"/>
<dbReference type="InterPro" id="IPR005630">
    <property type="entry name" value="Terpene_synthase_metal-bd"/>
</dbReference>
<dbReference type="Proteomes" id="UP001372338">
    <property type="component" value="Unassembled WGS sequence"/>
</dbReference>
<evidence type="ECO:0000256" key="1">
    <source>
        <dbReference type="ARBA" id="ARBA00001946"/>
    </source>
</evidence>
<dbReference type="Pfam" id="PF01397">
    <property type="entry name" value="Terpene_synth"/>
    <property type="match status" value="1"/>
</dbReference>
<keyword evidence="8" id="KW-1185">Reference proteome</keyword>
<dbReference type="FunFam" id="1.10.600.10:FF:000007">
    <property type="entry name" value="Isoprene synthase, chloroplastic"/>
    <property type="match status" value="1"/>
</dbReference>
<dbReference type="EMBL" id="JAYWIO010000006">
    <property type="protein sequence ID" value="KAK7257308.1"/>
    <property type="molecule type" value="Genomic_DNA"/>
</dbReference>
<accession>A0AAN9EHF3</accession>
<evidence type="ECO:0000259" key="5">
    <source>
        <dbReference type="Pfam" id="PF01397"/>
    </source>
</evidence>
<organism evidence="7 8">
    <name type="scientific">Crotalaria pallida</name>
    <name type="common">Smooth rattlebox</name>
    <name type="synonym">Crotalaria striata</name>
    <dbReference type="NCBI Taxonomy" id="3830"/>
    <lineage>
        <taxon>Eukaryota</taxon>
        <taxon>Viridiplantae</taxon>
        <taxon>Streptophyta</taxon>
        <taxon>Embryophyta</taxon>
        <taxon>Tracheophyta</taxon>
        <taxon>Spermatophyta</taxon>
        <taxon>Magnoliopsida</taxon>
        <taxon>eudicotyledons</taxon>
        <taxon>Gunneridae</taxon>
        <taxon>Pentapetalae</taxon>
        <taxon>rosids</taxon>
        <taxon>fabids</taxon>
        <taxon>Fabales</taxon>
        <taxon>Fabaceae</taxon>
        <taxon>Papilionoideae</taxon>
        <taxon>50 kb inversion clade</taxon>
        <taxon>genistoids sensu lato</taxon>
        <taxon>core genistoids</taxon>
        <taxon>Crotalarieae</taxon>
        <taxon>Crotalaria</taxon>
    </lineage>
</organism>
<dbReference type="FunFam" id="1.50.10.130:FF:000001">
    <property type="entry name" value="Isoprene synthase, chloroplastic"/>
    <property type="match status" value="1"/>
</dbReference>
<dbReference type="Pfam" id="PF03936">
    <property type="entry name" value="Terpene_synth_C"/>
    <property type="match status" value="1"/>
</dbReference>
<comment type="cofactor">
    <cofactor evidence="1">
        <name>Mg(2+)</name>
        <dbReference type="ChEBI" id="CHEBI:18420"/>
    </cofactor>
</comment>
<dbReference type="InterPro" id="IPR036965">
    <property type="entry name" value="Terpene_synth_N_sf"/>
</dbReference>
<dbReference type="Gene3D" id="1.50.10.130">
    <property type="entry name" value="Terpene synthase, N-terminal domain"/>
    <property type="match status" value="1"/>
</dbReference>
<dbReference type="SFLD" id="SFLDG01019">
    <property type="entry name" value="Terpene_Cyclase_Like_1_C_Termi"/>
    <property type="match status" value="1"/>
</dbReference>
<keyword evidence="4" id="KW-0456">Lyase</keyword>
<dbReference type="CDD" id="cd00684">
    <property type="entry name" value="Terpene_cyclase_plant_C1"/>
    <property type="match status" value="1"/>
</dbReference>
<dbReference type="InterPro" id="IPR050148">
    <property type="entry name" value="Terpene_synthase-like"/>
</dbReference>
<dbReference type="PANTHER" id="PTHR31225">
    <property type="entry name" value="OS04G0344100 PROTEIN-RELATED"/>
    <property type="match status" value="1"/>
</dbReference>
<dbReference type="GO" id="GO:0080027">
    <property type="term" value="P:response to herbivore"/>
    <property type="evidence" value="ECO:0007669"/>
    <property type="project" value="UniProtKB-ARBA"/>
</dbReference>
<comment type="caution">
    <text evidence="7">The sequence shown here is derived from an EMBL/GenBank/DDBJ whole genome shotgun (WGS) entry which is preliminary data.</text>
</comment>
<dbReference type="InterPro" id="IPR008930">
    <property type="entry name" value="Terpenoid_cyclase/PrenylTrfase"/>
</dbReference>
<dbReference type="InterPro" id="IPR044814">
    <property type="entry name" value="Terpene_cyclase_plant_C1"/>
</dbReference>
<dbReference type="SUPFAM" id="SSF48576">
    <property type="entry name" value="Terpenoid synthases"/>
    <property type="match status" value="1"/>
</dbReference>
<dbReference type="SFLD" id="SFLDS00005">
    <property type="entry name" value="Isoprenoid_Synthase_Type_I"/>
    <property type="match status" value="1"/>
</dbReference>
<evidence type="ECO:0000313" key="8">
    <source>
        <dbReference type="Proteomes" id="UP001372338"/>
    </source>
</evidence>
<feature type="domain" description="Terpene synthase N-terminal" evidence="5">
    <location>
        <begin position="7"/>
        <end position="145"/>
    </location>
</feature>
<dbReference type="GO" id="GO:0009611">
    <property type="term" value="P:response to wounding"/>
    <property type="evidence" value="ECO:0007669"/>
    <property type="project" value="UniProtKB-ARBA"/>
</dbReference>
<dbReference type="GO" id="GO:0010333">
    <property type="term" value="F:terpene synthase activity"/>
    <property type="evidence" value="ECO:0007669"/>
    <property type="project" value="InterPro"/>
</dbReference>
<feature type="domain" description="Terpene synthase metal-binding" evidence="6">
    <location>
        <begin position="204"/>
        <end position="442"/>
    </location>
</feature>
<gene>
    <name evidence="7" type="ORF">RIF29_31181</name>
</gene>
<name>A0AAN9EHF3_CROPI</name>
<sequence length="503" mass="57897">MLLVAVEDPIEKLKLIDTIQRLGISYHFENEIEAILGDIHKNNTPFTNVNDEDGDLYIIALCFRLLRQQGYNVSCGIFEKFMDDEGDFKKSLIGNVLGMLSLYEAAHLAIHGEDILDQALAFTTFHLKSGLSGMRPDHKDKVVHSLRWPLRKSIQRLTARYNISIYSREVFRNELLLEFAMLDFNTLQAQHQEELRHLTEWWKNLAEKLPYARDRIVETYCFLLGAHFEPQYTIGRTIGSKFTSILAGLDDTYDAYATVEELELMTKAILRWDTSPMDSLPKSMKVVVKSFIELLAEMELMTVEDGKSSLVQYVKQALQSITEAYMDEAKWREEGYVPTYDEYKDHGIVSSGSLVIHTVTYLCMGKYANKEVLDWISNVDVPKLVKASSIMARLMNDISSYKFEQKRGAVVSAVECYIKQYGTSEVEAVKQIIRDIENYWKDINEECLVPNVVPMPVLEVILNFTRVLEVMYADMTDRFTHGELLKDYVTLLFVDPICIDQQK</sequence>
<dbReference type="GO" id="GO:0000287">
    <property type="term" value="F:magnesium ion binding"/>
    <property type="evidence" value="ECO:0007669"/>
    <property type="project" value="InterPro"/>
</dbReference>
<proteinExistence type="predicted"/>
<evidence type="ECO:0000256" key="2">
    <source>
        <dbReference type="ARBA" id="ARBA00022723"/>
    </source>
</evidence>
<keyword evidence="3" id="KW-0460">Magnesium</keyword>
<dbReference type="GO" id="GO:0016102">
    <property type="term" value="P:diterpenoid biosynthetic process"/>
    <property type="evidence" value="ECO:0007669"/>
    <property type="project" value="InterPro"/>
</dbReference>
<dbReference type="SUPFAM" id="SSF48239">
    <property type="entry name" value="Terpenoid cyclases/Protein prenyltransferases"/>
    <property type="match status" value="1"/>
</dbReference>